<comment type="caution">
    <text evidence="2">The sequence shown here is derived from an EMBL/GenBank/DDBJ whole genome shotgun (WGS) entry which is preliminary data.</text>
</comment>
<protein>
    <recommendedName>
        <fullName evidence="4">Secreted protein</fullName>
    </recommendedName>
</protein>
<keyword evidence="1" id="KW-0732">Signal</keyword>
<dbReference type="Proteomes" id="UP000054988">
    <property type="component" value="Unassembled WGS sequence"/>
</dbReference>
<evidence type="ECO:0000256" key="1">
    <source>
        <dbReference type="SAM" id="SignalP"/>
    </source>
</evidence>
<accession>A0A0W0FPS2</accession>
<reference evidence="2 3" key="1">
    <citation type="submission" date="2015-12" db="EMBL/GenBank/DDBJ databases">
        <title>Draft genome sequence of Moniliophthora roreri, the causal agent of frosty pod rot of cacao.</title>
        <authorList>
            <person name="Aime M.C."/>
            <person name="Diaz-Valderrama J.R."/>
            <person name="Kijpornyongpan T."/>
            <person name="Phillips-Mora W."/>
        </authorList>
    </citation>
    <scope>NUCLEOTIDE SEQUENCE [LARGE SCALE GENOMIC DNA]</scope>
    <source>
        <strain evidence="2 3">MCA 2952</strain>
    </source>
</reference>
<feature type="chain" id="PRO_5006901996" description="Secreted protein" evidence="1">
    <location>
        <begin position="24"/>
        <end position="184"/>
    </location>
</feature>
<proteinExistence type="predicted"/>
<feature type="signal peptide" evidence="1">
    <location>
        <begin position="1"/>
        <end position="23"/>
    </location>
</feature>
<sequence>MRYCRYFITLFLLVLPLTEVTLSASALAKVAVDISWSELLCAYLFRFKVTEEGDCKKQTTCEKSHDVFVISVLVASQVTVLQVKDANGTVRSSKKDSGDCVGLSTAIGKPDTSAKNIGECKELAATTKAHLDICSAKAPEVDPVIGDAAVKHFNSIAKHVFGTQKMKNSFSGKHKADVFEGFVN</sequence>
<dbReference type="EMBL" id="LATX01001768">
    <property type="protein sequence ID" value="KTB38379.1"/>
    <property type="molecule type" value="Genomic_DNA"/>
</dbReference>
<evidence type="ECO:0000313" key="2">
    <source>
        <dbReference type="EMBL" id="KTB38379.1"/>
    </source>
</evidence>
<dbReference type="AlphaFoldDB" id="A0A0W0FPS2"/>
<organism evidence="2 3">
    <name type="scientific">Moniliophthora roreri</name>
    <name type="common">Frosty pod rot fungus</name>
    <name type="synonym">Monilia roreri</name>
    <dbReference type="NCBI Taxonomy" id="221103"/>
    <lineage>
        <taxon>Eukaryota</taxon>
        <taxon>Fungi</taxon>
        <taxon>Dikarya</taxon>
        <taxon>Basidiomycota</taxon>
        <taxon>Agaricomycotina</taxon>
        <taxon>Agaricomycetes</taxon>
        <taxon>Agaricomycetidae</taxon>
        <taxon>Agaricales</taxon>
        <taxon>Marasmiineae</taxon>
        <taxon>Marasmiaceae</taxon>
        <taxon>Moniliophthora</taxon>
    </lineage>
</organism>
<evidence type="ECO:0000313" key="3">
    <source>
        <dbReference type="Proteomes" id="UP000054988"/>
    </source>
</evidence>
<name>A0A0W0FPS2_MONRR</name>
<gene>
    <name evidence="2" type="ORF">WG66_9076</name>
</gene>
<evidence type="ECO:0008006" key="4">
    <source>
        <dbReference type="Google" id="ProtNLM"/>
    </source>
</evidence>